<gene>
    <name evidence="1" type="ORF">BJ994_003590</name>
</gene>
<protein>
    <submittedName>
        <fullName evidence="1">Uncharacterized protein</fullName>
    </submittedName>
</protein>
<accession>A0A846RVA3</accession>
<dbReference type="AlphaFoldDB" id="A0A846RVA3"/>
<evidence type="ECO:0000313" key="2">
    <source>
        <dbReference type="Proteomes" id="UP000547458"/>
    </source>
</evidence>
<organism evidence="1 2">
    <name type="scientific">Arthrobacter pigmenti</name>
    <dbReference type="NCBI Taxonomy" id="271432"/>
    <lineage>
        <taxon>Bacteria</taxon>
        <taxon>Bacillati</taxon>
        <taxon>Actinomycetota</taxon>
        <taxon>Actinomycetes</taxon>
        <taxon>Micrococcales</taxon>
        <taxon>Micrococcaceae</taxon>
        <taxon>Arthrobacter</taxon>
    </lineage>
</organism>
<dbReference type="Proteomes" id="UP000547458">
    <property type="component" value="Unassembled WGS sequence"/>
</dbReference>
<proteinExistence type="predicted"/>
<keyword evidence="2" id="KW-1185">Reference proteome</keyword>
<dbReference type="EMBL" id="JAATJL010000001">
    <property type="protein sequence ID" value="NJC24514.1"/>
    <property type="molecule type" value="Genomic_DNA"/>
</dbReference>
<reference evidence="1 2" key="1">
    <citation type="submission" date="2020-03" db="EMBL/GenBank/DDBJ databases">
        <title>Sequencing the genomes of 1000 actinobacteria strains.</title>
        <authorList>
            <person name="Klenk H.-P."/>
        </authorList>
    </citation>
    <scope>NUCLEOTIDE SEQUENCE [LARGE SCALE GENOMIC DNA]</scope>
    <source>
        <strain evidence="1 2">DSM 16403</strain>
    </source>
</reference>
<sequence length="208" mass="21816">MNAPSPRIRKVAALSAGPIAVLLAGGMVWQGSQAAFTATTRNAGNAWSTGTVMLTDDDQGRAAFTAEGIVPGDSGQKCIVVTSGSNVPGEVRAYTQNLSESAAGLEDHIIFDVEQGTGGSFNDCTGFVPVPDEQPGAPLSTLAEVNNNYTNGGSPWITQGTPGEQQVYRGTWRFDTTGLTQQQIDALQGSRVSIDLVWELQTEDTPTP</sequence>
<dbReference type="RefSeq" id="WP_167995744.1">
    <property type="nucleotide sequence ID" value="NZ_JAATJL010000001.1"/>
</dbReference>
<name>A0A846RVA3_9MICC</name>
<comment type="caution">
    <text evidence="1">The sequence shown here is derived from an EMBL/GenBank/DDBJ whole genome shotgun (WGS) entry which is preliminary data.</text>
</comment>
<evidence type="ECO:0000313" key="1">
    <source>
        <dbReference type="EMBL" id="NJC24514.1"/>
    </source>
</evidence>